<dbReference type="AlphaFoldDB" id="A0A4C1X4V3"/>
<evidence type="ECO:0000313" key="1">
    <source>
        <dbReference type="EMBL" id="GBP58758.1"/>
    </source>
</evidence>
<proteinExistence type="predicted"/>
<organism evidence="1 2">
    <name type="scientific">Eumeta variegata</name>
    <name type="common">Bagworm moth</name>
    <name type="synonym">Eumeta japonica</name>
    <dbReference type="NCBI Taxonomy" id="151549"/>
    <lineage>
        <taxon>Eukaryota</taxon>
        <taxon>Metazoa</taxon>
        <taxon>Ecdysozoa</taxon>
        <taxon>Arthropoda</taxon>
        <taxon>Hexapoda</taxon>
        <taxon>Insecta</taxon>
        <taxon>Pterygota</taxon>
        <taxon>Neoptera</taxon>
        <taxon>Endopterygota</taxon>
        <taxon>Lepidoptera</taxon>
        <taxon>Glossata</taxon>
        <taxon>Ditrysia</taxon>
        <taxon>Tineoidea</taxon>
        <taxon>Psychidae</taxon>
        <taxon>Oiketicinae</taxon>
        <taxon>Eumeta</taxon>
    </lineage>
</organism>
<dbReference type="Proteomes" id="UP000299102">
    <property type="component" value="Unassembled WGS sequence"/>
</dbReference>
<name>A0A4C1X4V3_EUMVA</name>
<comment type="caution">
    <text evidence="1">The sequence shown here is derived from an EMBL/GenBank/DDBJ whole genome shotgun (WGS) entry which is preliminary data.</text>
</comment>
<accession>A0A4C1X4V3</accession>
<protein>
    <submittedName>
        <fullName evidence="1">Uncharacterized protein</fullName>
    </submittedName>
</protein>
<evidence type="ECO:0000313" key="2">
    <source>
        <dbReference type="Proteomes" id="UP000299102"/>
    </source>
</evidence>
<keyword evidence="2" id="KW-1185">Reference proteome</keyword>
<dbReference type="EMBL" id="BGZK01000743">
    <property type="protein sequence ID" value="GBP58758.1"/>
    <property type="molecule type" value="Genomic_DNA"/>
</dbReference>
<sequence>MWLSGSVNTINHLTEFCYDEGVEFYVTCQSYHEAFRATQEVMWRLYADYNYNYNLANESGSQEWVLLAHGRTGGCPHMVQTFSFSWNVDADKKAVRDEVGITEGYQPLPKEPAHRSQVTMSLTKKHDDWLLKCYGYDSIDDGFFIIVYESTAVRFRMRRDDVCQVSYSSQAPVSCPPPVSGKLGVRSHGAA</sequence>
<reference evidence="1 2" key="1">
    <citation type="journal article" date="2019" name="Commun. Biol.">
        <title>The bagworm genome reveals a unique fibroin gene that provides high tensile strength.</title>
        <authorList>
            <person name="Kono N."/>
            <person name="Nakamura H."/>
            <person name="Ohtoshi R."/>
            <person name="Tomita M."/>
            <person name="Numata K."/>
            <person name="Arakawa K."/>
        </authorList>
    </citation>
    <scope>NUCLEOTIDE SEQUENCE [LARGE SCALE GENOMIC DNA]</scope>
</reference>
<gene>
    <name evidence="1" type="ORF">EVAR_35537_1</name>
</gene>